<reference evidence="2" key="1">
    <citation type="journal article" date="2013" name="Nat. Commun.">
        <title>Whole-genome sequencing of Oryza brachyantha reveals mechanisms underlying Oryza genome evolution.</title>
        <authorList>
            <person name="Chen J."/>
            <person name="Huang Q."/>
            <person name="Gao D."/>
            <person name="Wang J."/>
            <person name="Lang Y."/>
            <person name="Liu T."/>
            <person name="Li B."/>
            <person name="Bai Z."/>
            <person name="Luis Goicoechea J."/>
            <person name="Liang C."/>
            <person name="Chen C."/>
            <person name="Zhang W."/>
            <person name="Sun S."/>
            <person name="Liao Y."/>
            <person name="Zhang X."/>
            <person name="Yang L."/>
            <person name="Song C."/>
            <person name="Wang M."/>
            <person name="Shi J."/>
            <person name="Liu G."/>
            <person name="Liu J."/>
            <person name="Zhou H."/>
            <person name="Zhou W."/>
            <person name="Yu Q."/>
            <person name="An N."/>
            <person name="Chen Y."/>
            <person name="Cai Q."/>
            <person name="Wang B."/>
            <person name="Liu B."/>
            <person name="Min J."/>
            <person name="Huang Y."/>
            <person name="Wu H."/>
            <person name="Li Z."/>
            <person name="Zhang Y."/>
            <person name="Yin Y."/>
            <person name="Song W."/>
            <person name="Jiang J."/>
            <person name="Jackson S.A."/>
            <person name="Wing R.A."/>
            <person name="Wang J."/>
            <person name="Chen M."/>
        </authorList>
    </citation>
    <scope>NUCLEOTIDE SEQUENCE [LARGE SCALE GENOMIC DNA]</scope>
    <source>
        <strain evidence="2">cv. IRGC 101232</strain>
    </source>
</reference>
<feature type="compositionally biased region" description="Low complexity" evidence="1">
    <location>
        <begin position="63"/>
        <end position="72"/>
    </location>
</feature>
<sequence length="175" mass="19199">RRAGPPRRDARVHRELGGARLRRREDDEQGPPQAAVRHRVRAHRHAVRRLPRHRRVPGPPRQPGVLHPAQGRAHGRQQRRAAEGFPVPRRRRGAAGLPCQPRRTCRLPHSVGSSLTRTVVAMFPAGREGGGARRRPAGVAVGFHQDAAGARAVAAEGGAEAAEGRGRRDVLPRHR</sequence>
<name>J3LSH1_ORYBR</name>
<evidence type="ECO:0000313" key="2">
    <source>
        <dbReference type="EnsemblPlants" id="OB03G39970.1"/>
    </source>
</evidence>
<proteinExistence type="predicted"/>
<feature type="region of interest" description="Disordered" evidence="1">
    <location>
        <begin position="154"/>
        <end position="175"/>
    </location>
</feature>
<protein>
    <submittedName>
        <fullName evidence="2">Uncharacterized protein</fullName>
    </submittedName>
</protein>
<dbReference type="EnsemblPlants" id="OB03G39970.1">
    <property type="protein sequence ID" value="OB03G39970.1"/>
    <property type="gene ID" value="OB03G39970"/>
</dbReference>
<organism evidence="2">
    <name type="scientific">Oryza brachyantha</name>
    <name type="common">malo sina</name>
    <dbReference type="NCBI Taxonomy" id="4533"/>
    <lineage>
        <taxon>Eukaryota</taxon>
        <taxon>Viridiplantae</taxon>
        <taxon>Streptophyta</taxon>
        <taxon>Embryophyta</taxon>
        <taxon>Tracheophyta</taxon>
        <taxon>Spermatophyta</taxon>
        <taxon>Magnoliopsida</taxon>
        <taxon>Liliopsida</taxon>
        <taxon>Poales</taxon>
        <taxon>Poaceae</taxon>
        <taxon>BOP clade</taxon>
        <taxon>Oryzoideae</taxon>
        <taxon>Oryzeae</taxon>
        <taxon>Oryzinae</taxon>
        <taxon>Oryza</taxon>
    </lineage>
</organism>
<evidence type="ECO:0000256" key="1">
    <source>
        <dbReference type="SAM" id="MobiDB-lite"/>
    </source>
</evidence>
<feature type="compositionally biased region" description="Basic and acidic residues" evidence="1">
    <location>
        <begin position="1"/>
        <end position="17"/>
    </location>
</feature>
<dbReference type="AlphaFoldDB" id="J3LSH1"/>
<evidence type="ECO:0000313" key="3">
    <source>
        <dbReference type="Proteomes" id="UP000006038"/>
    </source>
</evidence>
<keyword evidence="3" id="KW-1185">Reference proteome</keyword>
<feature type="compositionally biased region" description="Basic and acidic residues" evidence="1">
    <location>
        <begin position="162"/>
        <end position="175"/>
    </location>
</feature>
<dbReference type="Gramene" id="OB03G39970.1">
    <property type="protein sequence ID" value="OB03G39970.1"/>
    <property type="gene ID" value="OB03G39970"/>
</dbReference>
<feature type="region of interest" description="Disordered" evidence="1">
    <location>
        <begin position="1"/>
        <end position="101"/>
    </location>
</feature>
<reference evidence="2" key="2">
    <citation type="submission" date="2013-04" db="UniProtKB">
        <authorList>
            <consortium name="EnsemblPlants"/>
        </authorList>
    </citation>
    <scope>IDENTIFICATION</scope>
</reference>
<accession>J3LSH1</accession>
<dbReference type="HOGENOM" id="CLU_1536419_0_0_1"/>
<feature type="compositionally biased region" description="Basic residues" evidence="1">
    <location>
        <begin position="36"/>
        <end position="56"/>
    </location>
</feature>
<dbReference type="Proteomes" id="UP000006038">
    <property type="component" value="Chromosome 3"/>
</dbReference>